<dbReference type="PROSITE" id="PS50060">
    <property type="entry name" value="MAM_2"/>
    <property type="match status" value="1"/>
</dbReference>
<dbReference type="GO" id="GO:0016020">
    <property type="term" value="C:membrane"/>
    <property type="evidence" value="ECO:0007669"/>
    <property type="project" value="InterPro"/>
</dbReference>
<dbReference type="InterPro" id="IPR003961">
    <property type="entry name" value="FN3_dom"/>
</dbReference>
<dbReference type="InterPro" id="IPR013320">
    <property type="entry name" value="ConA-like_dom_sf"/>
</dbReference>
<dbReference type="RefSeq" id="WP_070237307.1">
    <property type="nucleotide sequence ID" value="NZ_CP017478.1"/>
</dbReference>
<dbReference type="STRING" id="1850246.LPB138_10840"/>
<gene>
    <name evidence="6" type="ORF">LPB138_10840</name>
</gene>
<dbReference type="SMART" id="SM00560">
    <property type="entry name" value="LamGL"/>
    <property type="match status" value="1"/>
</dbReference>
<dbReference type="GO" id="GO:0005975">
    <property type="term" value="P:carbohydrate metabolic process"/>
    <property type="evidence" value="ECO:0007669"/>
    <property type="project" value="UniProtKB-ARBA"/>
</dbReference>
<dbReference type="Pfam" id="PF00041">
    <property type="entry name" value="fn3"/>
    <property type="match status" value="1"/>
</dbReference>
<dbReference type="GO" id="GO:0004553">
    <property type="term" value="F:hydrolase activity, hydrolyzing O-glycosyl compounds"/>
    <property type="evidence" value="ECO:0007669"/>
    <property type="project" value="UniProtKB-ARBA"/>
</dbReference>
<accession>A0A1D8P9A7</accession>
<feature type="region of interest" description="Disordered" evidence="3">
    <location>
        <begin position="1871"/>
        <end position="1892"/>
    </location>
</feature>
<dbReference type="NCBIfam" id="NF012200">
    <property type="entry name" value="choice_anch_D"/>
    <property type="match status" value="1"/>
</dbReference>
<feature type="domain" description="Fibronectin type-III" evidence="5">
    <location>
        <begin position="384"/>
        <end position="469"/>
    </location>
</feature>
<keyword evidence="7" id="KW-1185">Reference proteome</keyword>
<dbReference type="SMART" id="SM00060">
    <property type="entry name" value="FN3"/>
    <property type="match status" value="1"/>
</dbReference>
<dbReference type="EMBL" id="CP017478">
    <property type="protein sequence ID" value="AOW21143.1"/>
    <property type="molecule type" value="Genomic_DNA"/>
</dbReference>
<evidence type="ECO:0000256" key="1">
    <source>
        <dbReference type="ARBA" id="ARBA00022729"/>
    </source>
</evidence>
<dbReference type="InterPro" id="IPR045474">
    <property type="entry name" value="GEVED"/>
</dbReference>
<dbReference type="SUPFAM" id="SSF49265">
    <property type="entry name" value="Fibronectin type III"/>
    <property type="match status" value="1"/>
</dbReference>
<evidence type="ECO:0000259" key="4">
    <source>
        <dbReference type="PROSITE" id="PS50060"/>
    </source>
</evidence>
<keyword evidence="1" id="KW-0732">Signal</keyword>
<proteinExistence type="predicted"/>
<dbReference type="InterPro" id="IPR006558">
    <property type="entry name" value="LamG-like"/>
</dbReference>
<sequence length="2121" mass="232542">MTTKLHSTGIKLVLFVFITLFTITGFSQIEIASQRFHNGSQDYQYTIADKEEVWAPMSQTINTHVGTDDWDYTATTSNGIIRIVNSEITAPASDLYCLEIKNYWDDNPEIEFSEIDISNFNNVTFSIAYQSIGEPDNNEDLILDYMYFSGGTWVAPASVNLVDASNDLVTDIVLFGTSLSNPNPYVVSIPDSATRFRATVRASFINGTNGNDNYYLDDVILTGDALTIPPVANCASDFSIELDSNGLASITASDIDNGSSVSVGTMTLSIDKTDFTCADLGENIITLTVDDGIQSTTCTTTVTVNGYTGSMVTPTIPDTTTYCSYTAPTPEDISYQCHIITPTTTDETVFTTPGNYSITWTYYDSVSGTSETSIQNVTLNNLTAPTGIIASNIGADSATISWDEQVGVESYEIQYKKNDLTNWDSVTSTLNTVELTLLDQLTEYDVRVAAICDGTSTFSGVNNFTTDGHDYCVPEVTNFSNNDYIRRVRFGTLTPRIDNYSTYTNGYDDYTETDIANVYKNETYTITIDAYSRYNQNMGFAVWIDFNGDGDFEDVGEDVWRYEDYDNATTANTVTGSISIPTYAVNGQTVMRVATRRYWYPDDPCDGDFDGQRGEFEDYTLDLQIRPDAPQEIDITGNGNIIVDDAGVADIEEGNNTDFGPYDVYETPLIKTYRITNNGADPLTLTGSPLVEFINNTGDFTIIQQPNISVLAIGESTTFKVAFDPTTEGIKSATLQILNDDIDGSDTEDNYTFYIQGDAVKTFPDTDGDGVPDNIDGDDDNDGILDSAEDTTCKTYSVASQVESIFLNETFGSGYDRVEVDEYNDTAVTTYCYEDGTGSCNNGDVNLNDGSYTVYHNSTSDIASWSDSHWYQGLDHTDDAIDGAEPGRMLIINASYDPGIFYSATINGVTPGVEVTYGFSVINLDRTDAPCIDGCPGGATWDDNPRKRPEVLIAVYDQNGNSLIPTTTSGLIEPTDVSNPNGDWYEVSTTFTTTSSQFTVQLINSQDGGAGNDLAIDDIYVKQLLCDMDGDGVADTVDLDNDDDGIPNVVELNLPDSDQDGTLFGDGWLDTNNNGVHDLYEGGAVLLDSDNDGVPNYIDLDSDNDGIFDTVEYDGNGDIDIDGDGLGDGNDGASETNDDTLDGDGILAIVDTNDNDVDGSDHGTNGYELPLDSDGDGIPNYLDPYNDIIRIYDIDNTIYGDIIPNFNGVISGSTDADLDGILDVFDTDNTVFGSPRDLNDSYTLFFDGRNDYVEDANVLVSGDATLMAFIRSNGDNDTNTDRIIVGQDNFYLKVNDSDNTVSIVLNGSTVFTSTTTIVDGIWTHIAASTDSEETILYINGEIEGDSETRGISNDTSRFTIGRLAGRDSNYFNGEIDEVRLFQSVLTEEEIQKMVYQELGNDDDSSFNFGKTVPVEISSNLNATLLRYFKMDGYKGDILDDKTTGAIDFGTGAKLYNIKDIYFQTAPLPYETVGDLSAETDWYDTSIWKYGSVWDITSKIEDNLDTEYNHSIVKINGTDQIKSDVHQSMLGLIVEPNAKLTMDGDTDAGTGSGVFNTWYLKLDGTLDLQGESQLIQTSTSMFDDSSVGQIERDQQGTANSFAYNYWSSPVYNSIDDDGDKAYNLMDVLFDGSDVSTPIALDFDPALTLSAADPYYADGAESTPRKIATYWFWKFVNSGNDYANWTWAGGDNKLKASEGFSMKGVSGANEITADQNYVFIGKPNNAPENLGEEIIHTTFAGGTTDEGWTYNSLTGNPFPSALDADKFINDNLATTTGTIYFWEHWGGNNHNWRDYQAGYSTYTIATGVPAVAHTDGSGIGAGTKAPGRYIPVGQAFYVIGSDAGGDVVFKNSQRVFKVELNDETNDDHSVFTRGVQTENKSEENTGRQESGSGEKQIIRLGFDSPYGYHRQIAVAFLDGATDAFDPGYDAEAGDYLTNDAFFTLDDKYLVIQAFVEFDEDREIPISIFIDEEHNGGLERIMIDGLKNIPETTNIYIKDNFSGETHDIKNNVFEVNLESGEHKDRFSLVFKQQEALSVVQDTLLESQLSIVMNNSNSTIDIKKPIEVEIESVILYNSLGQTIQMWNKNFNQNEINLQLNSTSTGAYIVKINTDNNTLSKKIIIE</sequence>
<dbReference type="Proteomes" id="UP000176050">
    <property type="component" value="Chromosome"/>
</dbReference>
<evidence type="ECO:0008006" key="8">
    <source>
        <dbReference type="Google" id="ProtNLM"/>
    </source>
</evidence>
<name>A0A1D8P9A7_9FLAO</name>
<dbReference type="InterPro" id="IPR000998">
    <property type="entry name" value="MAM_dom"/>
</dbReference>
<dbReference type="InterPro" id="IPR036116">
    <property type="entry name" value="FN3_sf"/>
</dbReference>
<dbReference type="Pfam" id="PF20009">
    <property type="entry name" value="GEVED"/>
    <property type="match status" value="1"/>
</dbReference>
<evidence type="ECO:0000256" key="3">
    <source>
        <dbReference type="SAM" id="MobiDB-lite"/>
    </source>
</evidence>
<dbReference type="PROSITE" id="PS50853">
    <property type="entry name" value="FN3"/>
    <property type="match status" value="1"/>
</dbReference>
<dbReference type="NCBIfam" id="TIGR04183">
    <property type="entry name" value="Por_Secre_tail"/>
    <property type="match status" value="1"/>
</dbReference>
<protein>
    <recommendedName>
        <fullName evidence="8">Fibronectin type-III domain-containing protein</fullName>
    </recommendedName>
</protein>
<evidence type="ECO:0000259" key="5">
    <source>
        <dbReference type="PROSITE" id="PS50853"/>
    </source>
</evidence>
<dbReference type="InterPro" id="IPR026444">
    <property type="entry name" value="Secre_tail"/>
</dbReference>
<dbReference type="Pfam" id="PF13385">
    <property type="entry name" value="Laminin_G_3"/>
    <property type="match status" value="1"/>
</dbReference>
<evidence type="ECO:0000256" key="2">
    <source>
        <dbReference type="ARBA" id="ARBA00023157"/>
    </source>
</evidence>
<evidence type="ECO:0000313" key="7">
    <source>
        <dbReference type="Proteomes" id="UP000176050"/>
    </source>
</evidence>
<dbReference type="InterPro" id="IPR013783">
    <property type="entry name" value="Ig-like_fold"/>
</dbReference>
<organism evidence="6 7">
    <name type="scientific">Urechidicola croceus</name>
    <dbReference type="NCBI Taxonomy" id="1850246"/>
    <lineage>
        <taxon>Bacteria</taxon>
        <taxon>Pseudomonadati</taxon>
        <taxon>Bacteroidota</taxon>
        <taxon>Flavobacteriia</taxon>
        <taxon>Flavobacteriales</taxon>
        <taxon>Flavobacteriaceae</taxon>
        <taxon>Urechidicola</taxon>
    </lineage>
</organism>
<dbReference type="KEGG" id="lul:LPB138_10840"/>
<dbReference type="Gene3D" id="2.60.40.10">
    <property type="entry name" value="Immunoglobulins"/>
    <property type="match status" value="2"/>
</dbReference>
<dbReference type="CDD" id="cd00063">
    <property type="entry name" value="FN3"/>
    <property type="match status" value="1"/>
</dbReference>
<evidence type="ECO:0000313" key="6">
    <source>
        <dbReference type="EMBL" id="AOW21143.1"/>
    </source>
</evidence>
<dbReference type="SUPFAM" id="SSF49899">
    <property type="entry name" value="Concanavalin A-like lectins/glucanases"/>
    <property type="match status" value="1"/>
</dbReference>
<feature type="domain" description="MAM" evidence="4">
    <location>
        <begin position="978"/>
        <end position="1028"/>
    </location>
</feature>
<dbReference type="Pfam" id="PF18962">
    <property type="entry name" value="Por_Secre_tail"/>
    <property type="match status" value="1"/>
</dbReference>
<dbReference type="Gene3D" id="2.60.120.200">
    <property type="match status" value="1"/>
</dbReference>
<keyword evidence="2" id="KW-1015">Disulfide bond</keyword>
<dbReference type="OrthoDB" id="2582440at2"/>
<reference evidence="6 7" key="1">
    <citation type="submission" date="2016-10" db="EMBL/GenBank/DDBJ databases">
        <title>Lutibacter sp. LPB0138, isolated from marine gastropod.</title>
        <authorList>
            <person name="Kim E."/>
            <person name="Yi H."/>
        </authorList>
    </citation>
    <scope>NUCLEOTIDE SEQUENCE [LARGE SCALE GENOMIC DNA]</scope>
    <source>
        <strain evidence="6 7">LPB0138</strain>
    </source>
</reference>